<gene>
    <name evidence="9 11" type="primary">SLX4</name>
    <name evidence="11" type="ORF">N0V91_009693</name>
</gene>
<feature type="region of interest" description="Disordered" evidence="10">
    <location>
        <begin position="626"/>
        <end position="777"/>
    </location>
</feature>
<dbReference type="GO" id="GO:0006281">
    <property type="term" value="P:DNA repair"/>
    <property type="evidence" value="ECO:0007669"/>
    <property type="project" value="UniProtKB-UniRule"/>
</dbReference>
<keyword evidence="6 9" id="KW-0234">DNA repair</keyword>
<dbReference type="HAMAP" id="MF_03110">
    <property type="entry name" value="Endonuc_su_Slx4"/>
    <property type="match status" value="1"/>
</dbReference>
<feature type="compositionally biased region" description="Low complexity" evidence="10">
    <location>
        <begin position="230"/>
        <end position="239"/>
    </location>
</feature>
<dbReference type="Pfam" id="PF09494">
    <property type="entry name" value="Slx4"/>
    <property type="match status" value="1"/>
</dbReference>
<feature type="compositionally biased region" description="Polar residues" evidence="10">
    <location>
        <begin position="316"/>
        <end position="330"/>
    </location>
</feature>
<feature type="compositionally biased region" description="Basic residues" evidence="10">
    <location>
        <begin position="199"/>
        <end position="210"/>
    </location>
</feature>
<protein>
    <recommendedName>
        <fullName evidence="8 9">Structure-specific endonuclease subunit SLX4</fullName>
    </recommendedName>
</protein>
<evidence type="ECO:0000256" key="6">
    <source>
        <dbReference type="ARBA" id="ARBA00023204"/>
    </source>
</evidence>
<keyword evidence="11" id="KW-0378">Hydrolase</keyword>
<evidence type="ECO:0000313" key="12">
    <source>
        <dbReference type="Proteomes" id="UP001140510"/>
    </source>
</evidence>
<dbReference type="EMBL" id="JAPEVA010000114">
    <property type="protein sequence ID" value="KAJ4399082.1"/>
    <property type="molecule type" value="Genomic_DNA"/>
</dbReference>
<sequence>MAGKEYTIVVLSSSPPAPDAFNSPRDAAPARRVAMPPSSPFALSPPTSPRKHTSGALTSGSRADPIPEKATRGFATLSSLVYSEHFAQQLDDDFAELHQAQSRKGSEEGKTGDSAPAKKPGKRATKNATAADGERPKPKPKPRGRKAKADTELENNNTILEPELRLPPPRKSPYFENAEPQTATETPAGPAADAPKLTKSGKPRKPRAKKEKVDDGATVPKPRKARATRAKVAAKVSKASQEDADLVSTHLSGDKDQANTASNTECAADAQAESIWDLPQSPQAEEKAAKRKPPNAVVEGLDLDEAVSRRRDWTPPSDTAAQSPSTVSTGKENRPMVRDAATGAFTTLVTNFTYDSPTVKAASKATTSREVVPGVSKRRRVELVELPGVQTASRASSPEKGKAPKKKPRTITDLVTGQYAPKEAPVDLQAVTSDFFSPRTSTTRVPLNDVALDGESPQKKAPRKRSKSREGSESATVRAKPRARKTSSKPAAKPRPVAEKLLSPTSAVMRMNQQDVLFGTSSQLALEESPRTVRQIQRAITESELDIGGAPQYSLETPPRWPRLQRVEGKRGLWRESTRDNDGGLLETAETVYIPEPDRTEDLPLLMDIAQDDAHLPPGFVDIDDLEPAIESTAPIAISSDLPTPPESQSQKLLVEPTPTRRTHDQIFEDIDDFENDLPPSNQNVESQASFADIDDFQSAAPSVEHRPLPNPSRPPASALAQVTAMGSPKKRRGRPPKAKSAMPTVPASAPPTSHRPASPRKTPQRFPSTPPKGSGRFIDIEEILDSEDEALEAFSPTPPRVRKLQDSPPLPLAFDQELTTSTEVTPDDHPTPIFRILASHLEWANIKHTICLAITAHIRSIPPTTDPKKPSWHEKILMYDPIILEDFTAYLNSNTKLCTYKRATHKQIKAYNNELKTKGNAILGVERDDQVLAIEKELEVYMVRDWCEQMSICCIHAKESRGRGSARKGFY</sequence>
<keyword evidence="12" id="KW-1185">Reference proteome</keyword>
<dbReference type="OrthoDB" id="5349119at2759"/>
<keyword evidence="11" id="KW-0540">Nuclease</keyword>
<evidence type="ECO:0000256" key="3">
    <source>
        <dbReference type="ARBA" id="ARBA00022553"/>
    </source>
</evidence>
<keyword evidence="3 9" id="KW-0597">Phosphoprotein</keyword>
<evidence type="ECO:0000256" key="9">
    <source>
        <dbReference type="HAMAP-Rule" id="MF_03110"/>
    </source>
</evidence>
<evidence type="ECO:0000256" key="7">
    <source>
        <dbReference type="ARBA" id="ARBA00023242"/>
    </source>
</evidence>
<evidence type="ECO:0000256" key="4">
    <source>
        <dbReference type="ARBA" id="ARBA00022763"/>
    </source>
</evidence>
<dbReference type="InterPro" id="IPR027784">
    <property type="entry name" value="Slx4_ascomycetes"/>
</dbReference>
<dbReference type="GO" id="GO:0017108">
    <property type="term" value="F:5'-flap endonuclease activity"/>
    <property type="evidence" value="ECO:0007669"/>
    <property type="project" value="InterPro"/>
</dbReference>
<evidence type="ECO:0000256" key="10">
    <source>
        <dbReference type="SAM" id="MobiDB-lite"/>
    </source>
</evidence>
<evidence type="ECO:0000256" key="1">
    <source>
        <dbReference type="ARBA" id="ARBA00004123"/>
    </source>
</evidence>
<keyword evidence="11" id="KW-0255">Endonuclease</keyword>
<proteinExistence type="inferred from homology"/>
<feature type="region of interest" description="Disordered" evidence="10">
    <location>
        <begin position="93"/>
        <end position="339"/>
    </location>
</feature>
<feature type="region of interest" description="Disordered" evidence="10">
    <location>
        <begin position="356"/>
        <end position="505"/>
    </location>
</feature>
<feature type="region of interest" description="Disordered" evidence="10">
    <location>
        <begin position="12"/>
        <end position="70"/>
    </location>
</feature>
<evidence type="ECO:0000256" key="8">
    <source>
        <dbReference type="ARBA" id="ARBA00029496"/>
    </source>
</evidence>
<comment type="caution">
    <text evidence="11">The sequence shown here is derived from an EMBL/GenBank/DDBJ whole genome shotgun (WGS) entry which is preliminary data.</text>
</comment>
<keyword evidence="5 9" id="KW-0233">DNA recombination</keyword>
<evidence type="ECO:0000256" key="2">
    <source>
        <dbReference type="ARBA" id="ARBA00006661"/>
    </source>
</evidence>
<keyword evidence="4 9" id="KW-0227">DNA damage</keyword>
<feature type="compositionally biased region" description="Polar residues" evidence="10">
    <location>
        <begin position="430"/>
        <end position="445"/>
    </location>
</feature>
<comment type="similarity">
    <text evidence="2 9">Belongs to the SLX4 family.</text>
</comment>
<evidence type="ECO:0000256" key="5">
    <source>
        <dbReference type="ARBA" id="ARBA00023172"/>
    </source>
</evidence>
<accession>A0A9W9D3N1</accession>
<dbReference type="Proteomes" id="UP001140510">
    <property type="component" value="Unassembled WGS sequence"/>
</dbReference>
<name>A0A9W9D3N1_9PLEO</name>
<comment type="function">
    <text evidence="9">Regulatory subunit of the SLX1-SLX4 structure-specific endonuclease that resolves DNA secondary structures generated during DNA repair and recombination. Has endonuclease activity towards branched DNA substrates, introducing single-strand cuts in duplex DNA close to junctions with ss-DNA.</text>
</comment>
<dbReference type="GO" id="GO:0006260">
    <property type="term" value="P:DNA replication"/>
    <property type="evidence" value="ECO:0007669"/>
    <property type="project" value="InterPro"/>
</dbReference>
<dbReference type="InterPro" id="IPR018574">
    <property type="entry name" value="Structure-sp_endonuc_su_Slx4"/>
</dbReference>
<keyword evidence="7 9" id="KW-0539">Nucleus</keyword>
<feature type="compositionally biased region" description="Basic residues" evidence="10">
    <location>
        <begin position="729"/>
        <end position="738"/>
    </location>
</feature>
<organism evidence="11 12">
    <name type="scientific">Didymella pomorum</name>
    <dbReference type="NCBI Taxonomy" id="749634"/>
    <lineage>
        <taxon>Eukaryota</taxon>
        <taxon>Fungi</taxon>
        <taxon>Dikarya</taxon>
        <taxon>Ascomycota</taxon>
        <taxon>Pezizomycotina</taxon>
        <taxon>Dothideomycetes</taxon>
        <taxon>Pleosporomycetidae</taxon>
        <taxon>Pleosporales</taxon>
        <taxon>Pleosporineae</taxon>
        <taxon>Didymellaceae</taxon>
        <taxon>Didymella</taxon>
    </lineage>
</organism>
<reference evidence="11" key="1">
    <citation type="submission" date="2022-10" db="EMBL/GenBank/DDBJ databases">
        <title>Tapping the CABI collections for fungal endophytes: first genome assemblies for Collariella, Neodidymelliopsis, Ascochyta clinopodiicola, Didymella pomorum, Didymosphaeria variabile, Neocosmospora piperis and Neocucurbitaria cava.</title>
        <authorList>
            <person name="Hill R."/>
        </authorList>
    </citation>
    <scope>NUCLEOTIDE SEQUENCE</scope>
    <source>
        <strain evidence="11">IMI 355091</strain>
    </source>
</reference>
<comment type="subunit">
    <text evidence="9">Forms a heterodimer with SLX1.</text>
</comment>
<dbReference type="AlphaFoldDB" id="A0A9W9D3N1"/>
<feature type="compositionally biased region" description="Polar residues" evidence="10">
    <location>
        <begin position="679"/>
        <end position="690"/>
    </location>
</feature>
<comment type="PTM">
    <text evidence="9">Phosphorylated in response to DNA damage.</text>
</comment>
<dbReference type="GO" id="GO:0033557">
    <property type="term" value="C:Slx1-Slx4 complex"/>
    <property type="evidence" value="ECO:0007669"/>
    <property type="project" value="UniProtKB-UniRule"/>
</dbReference>
<comment type="subcellular location">
    <subcellularLocation>
        <location evidence="1 9">Nucleus</location>
    </subcellularLocation>
</comment>
<dbReference type="GO" id="GO:0006310">
    <property type="term" value="P:DNA recombination"/>
    <property type="evidence" value="ECO:0007669"/>
    <property type="project" value="UniProtKB-UniRule"/>
</dbReference>
<evidence type="ECO:0000313" key="11">
    <source>
        <dbReference type="EMBL" id="KAJ4399082.1"/>
    </source>
</evidence>